<reference evidence="5 6" key="1">
    <citation type="journal article" date="2013" name="Nature">
        <title>Insights into bilaterian evolution from three spiralian genomes.</title>
        <authorList>
            <person name="Simakov O."/>
            <person name="Marletaz F."/>
            <person name="Cho S.J."/>
            <person name="Edsinger-Gonzales E."/>
            <person name="Havlak P."/>
            <person name="Hellsten U."/>
            <person name="Kuo D.H."/>
            <person name="Larsson T."/>
            <person name="Lv J."/>
            <person name="Arendt D."/>
            <person name="Savage R."/>
            <person name="Osoegawa K."/>
            <person name="de Jong P."/>
            <person name="Grimwood J."/>
            <person name="Chapman J.A."/>
            <person name="Shapiro H."/>
            <person name="Aerts A."/>
            <person name="Otillar R.P."/>
            <person name="Terry A.Y."/>
            <person name="Boore J.L."/>
            <person name="Grigoriev I.V."/>
            <person name="Lindberg D.R."/>
            <person name="Seaver E.C."/>
            <person name="Weisblat D.A."/>
            <person name="Putnam N.H."/>
            <person name="Rokhsar D.S."/>
        </authorList>
    </citation>
    <scope>NUCLEOTIDE SEQUENCE [LARGE SCALE GENOMIC DNA]</scope>
</reference>
<dbReference type="InterPro" id="IPR035976">
    <property type="entry name" value="Sushi/SCR/CCP_sf"/>
</dbReference>
<sequence length="122" mass="12866">MALRLVLLMVLTLVDLTHSSNSSRSAVVQCPAGEPISNSIDTTITGTLGANFTFDCKPGFSKFGPTGNMTCGTDGQWNIDTACEEVQCPAGDPITNSTDTTIVGTLGENFTFDCRPGFIPQN</sequence>
<keyword evidence="2" id="KW-0768">Sushi</keyword>
<gene>
    <name evidence="5" type="ORF">LOTGIDRAFT_159943</name>
</gene>
<dbReference type="RefSeq" id="XP_009052880.1">
    <property type="nucleotide sequence ID" value="XM_009054632.1"/>
</dbReference>
<dbReference type="Gene3D" id="2.10.70.10">
    <property type="entry name" value="Complement Module, domain 1"/>
    <property type="match status" value="1"/>
</dbReference>
<protein>
    <recommendedName>
        <fullName evidence="4">Sushi domain-containing protein</fullName>
    </recommendedName>
</protein>
<dbReference type="GeneID" id="20238216"/>
<dbReference type="InterPro" id="IPR000436">
    <property type="entry name" value="Sushi_SCR_CCP_dom"/>
</dbReference>
<evidence type="ECO:0000259" key="4">
    <source>
        <dbReference type="PROSITE" id="PS50923"/>
    </source>
</evidence>
<dbReference type="SUPFAM" id="SSF57535">
    <property type="entry name" value="Complement control module/SCR domain"/>
    <property type="match status" value="1"/>
</dbReference>
<comment type="caution">
    <text evidence="2">Lacks conserved residue(s) required for the propagation of feature annotation.</text>
</comment>
<dbReference type="AlphaFoldDB" id="V4AHZ2"/>
<dbReference type="EMBL" id="KB201459">
    <property type="protein sequence ID" value="ESO96527.1"/>
    <property type="molecule type" value="Genomic_DNA"/>
</dbReference>
<evidence type="ECO:0000313" key="6">
    <source>
        <dbReference type="Proteomes" id="UP000030746"/>
    </source>
</evidence>
<evidence type="ECO:0000256" key="3">
    <source>
        <dbReference type="SAM" id="SignalP"/>
    </source>
</evidence>
<evidence type="ECO:0000313" key="5">
    <source>
        <dbReference type="EMBL" id="ESO96527.1"/>
    </source>
</evidence>
<feature type="chain" id="PRO_5004716871" description="Sushi domain-containing protein" evidence="3">
    <location>
        <begin position="20"/>
        <end position="122"/>
    </location>
</feature>
<evidence type="ECO:0000256" key="2">
    <source>
        <dbReference type="PROSITE-ProRule" id="PRU00302"/>
    </source>
</evidence>
<organism evidence="5 6">
    <name type="scientific">Lottia gigantea</name>
    <name type="common">Giant owl limpet</name>
    <dbReference type="NCBI Taxonomy" id="225164"/>
    <lineage>
        <taxon>Eukaryota</taxon>
        <taxon>Metazoa</taxon>
        <taxon>Spiralia</taxon>
        <taxon>Lophotrochozoa</taxon>
        <taxon>Mollusca</taxon>
        <taxon>Gastropoda</taxon>
        <taxon>Patellogastropoda</taxon>
        <taxon>Lottioidea</taxon>
        <taxon>Lottiidae</taxon>
        <taxon>Lottia</taxon>
    </lineage>
</organism>
<dbReference type="KEGG" id="lgi:LOTGIDRAFT_159943"/>
<feature type="domain" description="Sushi" evidence="4">
    <location>
        <begin position="28"/>
        <end position="85"/>
    </location>
</feature>
<evidence type="ECO:0000256" key="1">
    <source>
        <dbReference type="ARBA" id="ARBA00023157"/>
    </source>
</evidence>
<name>V4AHZ2_LOTGI</name>
<feature type="disulfide bond" evidence="2">
    <location>
        <begin position="56"/>
        <end position="83"/>
    </location>
</feature>
<dbReference type="CTD" id="20238216"/>
<dbReference type="OrthoDB" id="6480633at2759"/>
<proteinExistence type="predicted"/>
<keyword evidence="3" id="KW-0732">Signal</keyword>
<accession>V4AHZ2</accession>
<dbReference type="HOGENOM" id="CLU_2029324_0_0_1"/>
<keyword evidence="6" id="KW-1185">Reference proteome</keyword>
<dbReference type="PROSITE" id="PS50923">
    <property type="entry name" value="SUSHI"/>
    <property type="match status" value="1"/>
</dbReference>
<keyword evidence="1 2" id="KW-1015">Disulfide bond</keyword>
<feature type="signal peptide" evidence="3">
    <location>
        <begin position="1"/>
        <end position="19"/>
    </location>
</feature>
<dbReference type="Proteomes" id="UP000030746">
    <property type="component" value="Unassembled WGS sequence"/>
</dbReference>
<dbReference type="Pfam" id="PF00084">
    <property type="entry name" value="Sushi"/>
    <property type="match status" value="1"/>
</dbReference>